<dbReference type="GO" id="GO:0043022">
    <property type="term" value="F:ribosome binding"/>
    <property type="evidence" value="ECO:0007669"/>
    <property type="project" value="TreeGrafter"/>
</dbReference>
<dbReference type="PANTHER" id="PTHR42908:SF3">
    <property type="entry name" value="ELONGATION FACTOR-LIKE GTPASE 1"/>
    <property type="match status" value="1"/>
</dbReference>
<evidence type="ECO:0000313" key="13">
    <source>
        <dbReference type="Proteomes" id="UP000095009"/>
    </source>
</evidence>
<dbReference type="InterPro" id="IPR009000">
    <property type="entry name" value="Transl_B-barrel_sf"/>
</dbReference>
<evidence type="ECO:0000256" key="5">
    <source>
        <dbReference type="ARBA" id="ARBA00022801"/>
    </source>
</evidence>
<keyword evidence="13" id="KW-1185">Reference proteome</keyword>
<accession>A0A1E3PDC0</accession>
<dbReference type="FunFam" id="3.40.50.300:FF:000746">
    <property type="entry name" value="Ribosome assembly protein 1"/>
    <property type="match status" value="1"/>
</dbReference>
<dbReference type="GO" id="GO:0005525">
    <property type="term" value="F:GTP binding"/>
    <property type="evidence" value="ECO:0007669"/>
    <property type="project" value="UniProtKB-KW"/>
</dbReference>
<keyword evidence="5 12" id="KW-0378">Hydrolase</keyword>
<dbReference type="Proteomes" id="UP000095009">
    <property type="component" value="Unassembled WGS sequence"/>
</dbReference>
<dbReference type="InterPro" id="IPR005225">
    <property type="entry name" value="Small_GTP-bd"/>
</dbReference>
<dbReference type="PANTHER" id="PTHR42908">
    <property type="entry name" value="TRANSLATION ELONGATION FACTOR-RELATED"/>
    <property type="match status" value="1"/>
</dbReference>
<dbReference type="InterPro" id="IPR014721">
    <property type="entry name" value="Ribsml_uS5_D2-typ_fold_subgr"/>
</dbReference>
<dbReference type="Pfam" id="PF03144">
    <property type="entry name" value="GTP_EFTU_D2"/>
    <property type="match status" value="1"/>
</dbReference>
<name>A0A1E3PDC0_9ASCO</name>
<dbReference type="CDD" id="cd16268">
    <property type="entry name" value="EF2_II"/>
    <property type="match status" value="1"/>
</dbReference>
<dbReference type="InterPro" id="IPR000640">
    <property type="entry name" value="EFG_V-like"/>
</dbReference>
<dbReference type="Gene3D" id="3.30.70.240">
    <property type="match status" value="1"/>
</dbReference>
<dbReference type="Pfam" id="PF00009">
    <property type="entry name" value="GTP_EFTU"/>
    <property type="match status" value="1"/>
</dbReference>
<comment type="catalytic activity">
    <reaction evidence="7">
        <text>GTP + H2O = GDP + phosphate + H(+)</text>
        <dbReference type="Rhea" id="RHEA:19669"/>
        <dbReference type="ChEBI" id="CHEBI:15377"/>
        <dbReference type="ChEBI" id="CHEBI:15378"/>
        <dbReference type="ChEBI" id="CHEBI:37565"/>
        <dbReference type="ChEBI" id="CHEBI:43474"/>
        <dbReference type="ChEBI" id="CHEBI:58189"/>
    </reaction>
</comment>
<dbReference type="PRINTS" id="PR00315">
    <property type="entry name" value="ELONGATNFCT"/>
</dbReference>
<dbReference type="Gene3D" id="3.40.50.300">
    <property type="entry name" value="P-loop containing nucleotide triphosphate hydrolases"/>
    <property type="match status" value="1"/>
</dbReference>
<gene>
    <name evidence="12" type="ORF">NADFUDRAFT_53670</name>
</gene>
<evidence type="ECO:0000256" key="2">
    <source>
        <dbReference type="ARBA" id="ARBA00022490"/>
    </source>
</evidence>
<dbReference type="FunFam" id="3.30.70.240:FF:000006">
    <property type="entry name" value="Elongation factor like GTPase 1"/>
    <property type="match status" value="1"/>
</dbReference>
<dbReference type="GO" id="GO:0003924">
    <property type="term" value="F:GTPase activity"/>
    <property type="evidence" value="ECO:0007669"/>
    <property type="project" value="InterPro"/>
</dbReference>
<dbReference type="STRING" id="857566.A0A1E3PDC0"/>
<reference evidence="12 13" key="1">
    <citation type="journal article" date="2016" name="Proc. Natl. Acad. Sci. U.S.A.">
        <title>Comparative genomics of biotechnologically important yeasts.</title>
        <authorList>
            <person name="Riley R."/>
            <person name="Haridas S."/>
            <person name="Wolfe K.H."/>
            <person name="Lopes M.R."/>
            <person name="Hittinger C.T."/>
            <person name="Goeker M."/>
            <person name="Salamov A.A."/>
            <person name="Wisecaver J.H."/>
            <person name="Long T.M."/>
            <person name="Calvey C.H."/>
            <person name="Aerts A.L."/>
            <person name="Barry K.W."/>
            <person name="Choi C."/>
            <person name="Clum A."/>
            <person name="Coughlan A.Y."/>
            <person name="Deshpande S."/>
            <person name="Douglass A.P."/>
            <person name="Hanson S.J."/>
            <person name="Klenk H.-P."/>
            <person name="LaButti K.M."/>
            <person name="Lapidus A."/>
            <person name="Lindquist E.A."/>
            <person name="Lipzen A.M."/>
            <person name="Meier-Kolthoff J.P."/>
            <person name="Ohm R.A."/>
            <person name="Otillar R.P."/>
            <person name="Pangilinan J.L."/>
            <person name="Peng Y."/>
            <person name="Rokas A."/>
            <person name="Rosa C.A."/>
            <person name="Scheuner C."/>
            <person name="Sibirny A.A."/>
            <person name="Slot J.C."/>
            <person name="Stielow J.B."/>
            <person name="Sun H."/>
            <person name="Kurtzman C.P."/>
            <person name="Blackwell M."/>
            <person name="Grigoriev I.V."/>
            <person name="Jeffries T.W."/>
        </authorList>
    </citation>
    <scope>NUCLEOTIDE SEQUENCE [LARGE SCALE GENOMIC DNA]</scope>
    <source>
        <strain evidence="12 13">DSM 6958</strain>
    </source>
</reference>
<dbReference type="CDD" id="cd01681">
    <property type="entry name" value="aeEF2_snRNP_like_IV"/>
    <property type="match status" value="1"/>
</dbReference>
<evidence type="ECO:0000256" key="9">
    <source>
        <dbReference type="ARBA" id="ARBA00081809"/>
    </source>
</evidence>
<evidence type="ECO:0000256" key="4">
    <source>
        <dbReference type="ARBA" id="ARBA00022741"/>
    </source>
</evidence>
<dbReference type="SMART" id="SM00838">
    <property type="entry name" value="EFG_C"/>
    <property type="match status" value="1"/>
</dbReference>
<feature type="coiled-coil region" evidence="10">
    <location>
        <begin position="427"/>
        <end position="454"/>
    </location>
</feature>
<dbReference type="Pfam" id="PF00679">
    <property type="entry name" value="EFG_C"/>
    <property type="match status" value="1"/>
</dbReference>
<dbReference type="CDD" id="cd01885">
    <property type="entry name" value="EF2"/>
    <property type="match status" value="1"/>
</dbReference>
<dbReference type="SUPFAM" id="SSF50447">
    <property type="entry name" value="Translation proteins"/>
    <property type="match status" value="1"/>
</dbReference>
<keyword evidence="3" id="KW-0690">Ribosome biogenesis</keyword>
<dbReference type="InterPro" id="IPR056752">
    <property type="entry name" value="EFL1"/>
</dbReference>
<dbReference type="Pfam" id="PF25118">
    <property type="entry name" value="EFL1"/>
    <property type="match status" value="1"/>
</dbReference>
<dbReference type="SUPFAM" id="SSF52540">
    <property type="entry name" value="P-loop containing nucleoside triphosphate hydrolases"/>
    <property type="match status" value="1"/>
</dbReference>
<dbReference type="CDD" id="cd16261">
    <property type="entry name" value="EF2_snRNP_III"/>
    <property type="match status" value="1"/>
</dbReference>
<evidence type="ECO:0000256" key="10">
    <source>
        <dbReference type="SAM" id="Coils"/>
    </source>
</evidence>
<dbReference type="AlphaFoldDB" id="A0A1E3PDC0"/>
<dbReference type="PROSITE" id="PS51722">
    <property type="entry name" value="G_TR_2"/>
    <property type="match status" value="1"/>
</dbReference>
<evidence type="ECO:0000256" key="6">
    <source>
        <dbReference type="ARBA" id="ARBA00023134"/>
    </source>
</evidence>
<dbReference type="Gene3D" id="3.30.230.10">
    <property type="match status" value="1"/>
</dbReference>
<dbReference type="InterPro" id="IPR035647">
    <property type="entry name" value="EFG_III/V"/>
</dbReference>
<dbReference type="SUPFAM" id="SSF54211">
    <property type="entry name" value="Ribosomal protein S5 domain 2-like"/>
    <property type="match status" value="1"/>
</dbReference>
<protein>
    <recommendedName>
        <fullName evidence="8">Ribosome assembly protein 1</fullName>
    </recommendedName>
    <alternativeName>
        <fullName evidence="9">Elongation factor-like 1</fullName>
    </alternativeName>
</protein>
<proteinExistence type="predicted"/>
<dbReference type="NCBIfam" id="TIGR00231">
    <property type="entry name" value="small_GTP"/>
    <property type="match status" value="1"/>
</dbReference>
<evidence type="ECO:0000256" key="3">
    <source>
        <dbReference type="ARBA" id="ARBA00022517"/>
    </source>
</evidence>
<dbReference type="InterPro" id="IPR041095">
    <property type="entry name" value="EFG_II"/>
</dbReference>
<dbReference type="GO" id="GO:1990904">
    <property type="term" value="C:ribonucleoprotein complex"/>
    <property type="evidence" value="ECO:0007669"/>
    <property type="project" value="TreeGrafter"/>
</dbReference>
<sequence>MPIAPSHLKRLQNEPSKIRNICILAHVDHGKTSLSDCLLASNGIISQKLAGKVRYLDSRPDEQMRGITMESSAISLYFRVLTKVSDSEEPLAEEHLINLIDSPGHIDFSSEVSTASRLCDGAVVLVDAVEGVCSQTVTVLRQTWIEKLRPMIVINKIDRLIVELQLTPLEAYNHLTKLIEQVNVVMSSFFTGQRMADDLKWREQQENNIETIDSNTFVESSDDDIYFSPEKMNVIFASAIDGWGFNISQFAAIYERKLGMKRENLEKVLWGDFYLDPKTKKIINSKGLKGRNLKPLFVSLILDNIWAIYDSTVISRNPEKSEKIIKALGLKIAAREISSKDGKSLLNSMLGQWIPLSSAVLLTVIKQLPSPLVAQTDRIASILDAAPGSDEISPDLREAMIACDRTGPVSAYISKVIAVPENELPRNKRAEISMEELRERGRQAREAAVAAAEAAEAAANGASFNSPINNDYTDYDYDFESTTTTETKVPDVKEMMIGFGRVYSGTLRVGQELLILGPKYHPSRPKEFVSKVTITELYLLMGRELVALDEAPAGNIVGIGGLDGKILKNGTLVSMDYRGANLAGINMSAPPIVRVALEPTNPTQLDRLELGLKLLNQSDPCVKILVQETGEHVMITAGELHLERCLKDLRERFAKIEIQASNPIVPYRETIVPHPVAENAADAAPMKNPELGRGVVEVEVGHVKLKLRMIPLPKKVTMFLHEHKLSITNIVSARRRIEADIDTSIEVDIVDANTEDVEFNEITKALNLEEFTSQLRELFDKAVVKDDPNAALWSNAVDRIAAFGPRRAGPNLLLDCLENPILKHLLNYRTEIKTSEFEDSINTGFQLAMAHGPLCAEQVEGVACIVESVTVDPDMEQVAGISGRLITATRDALHQCFLDWSPRLMLAMYVCDIQATTEVLGKVYGVVTKRRGRIVSEEMKEGTPFFFIKALMPVVEAFGFADDIRKKTSGAASPQLIFSGFQILDEDPFWVPTTEEELEDLGDTADRENIAKKYVDAIRTRKGLFVEKKLVDNAERQRTLKK</sequence>
<dbReference type="InterPro" id="IPR027417">
    <property type="entry name" value="P-loop_NTPase"/>
</dbReference>
<keyword evidence="2" id="KW-0963">Cytoplasm</keyword>
<dbReference type="OrthoDB" id="364892at2759"/>
<dbReference type="CDD" id="cd04096">
    <property type="entry name" value="eEF2_snRNP_like_C"/>
    <property type="match status" value="1"/>
</dbReference>
<evidence type="ECO:0000256" key="8">
    <source>
        <dbReference type="ARBA" id="ARBA00068031"/>
    </source>
</evidence>
<dbReference type="GO" id="GO:0042256">
    <property type="term" value="P:cytosolic ribosome assembly"/>
    <property type="evidence" value="ECO:0007669"/>
    <property type="project" value="UniProtKB-ARBA"/>
</dbReference>
<keyword evidence="10" id="KW-0175">Coiled coil</keyword>
<dbReference type="InterPro" id="IPR004161">
    <property type="entry name" value="EFTu-like_2"/>
</dbReference>
<dbReference type="Gene3D" id="3.30.70.870">
    <property type="entry name" value="Elongation Factor G (Translational Gtpase), domain 3"/>
    <property type="match status" value="1"/>
</dbReference>
<dbReference type="InterPro" id="IPR000795">
    <property type="entry name" value="T_Tr_GTP-bd_dom"/>
</dbReference>
<dbReference type="Pfam" id="PF14492">
    <property type="entry name" value="EFG_III"/>
    <property type="match status" value="1"/>
</dbReference>
<dbReference type="FunFam" id="3.30.70.870:FF:000002">
    <property type="entry name" value="Translation elongation factor 2"/>
    <property type="match status" value="1"/>
</dbReference>
<dbReference type="GO" id="GO:0005829">
    <property type="term" value="C:cytosol"/>
    <property type="evidence" value="ECO:0007669"/>
    <property type="project" value="TreeGrafter"/>
</dbReference>
<evidence type="ECO:0000256" key="7">
    <source>
        <dbReference type="ARBA" id="ARBA00048548"/>
    </source>
</evidence>
<organism evidence="12 13">
    <name type="scientific">Nadsonia fulvescens var. elongata DSM 6958</name>
    <dbReference type="NCBI Taxonomy" id="857566"/>
    <lineage>
        <taxon>Eukaryota</taxon>
        <taxon>Fungi</taxon>
        <taxon>Dikarya</taxon>
        <taxon>Ascomycota</taxon>
        <taxon>Saccharomycotina</taxon>
        <taxon>Dipodascomycetes</taxon>
        <taxon>Dipodascales</taxon>
        <taxon>Dipodascales incertae sedis</taxon>
        <taxon>Nadsonia</taxon>
    </lineage>
</organism>
<dbReference type="FunFam" id="3.90.1430.10:FF:000002">
    <property type="entry name" value="Elongation factor like GTPase 1"/>
    <property type="match status" value="1"/>
</dbReference>
<dbReference type="SUPFAM" id="SSF54980">
    <property type="entry name" value="EF-G C-terminal domain-like"/>
    <property type="match status" value="2"/>
</dbReference>
<dbReference type="Gene3D" id="2.40.30.10">
    <property type="entry name" value="Translation factors"/>
    <property type="match status" value="1"/>
</dbReference>
<comment type="subcellular location">
    <subcellularLocation>
        <location evidence="1">Cytoplasm</location>
    </subcellularLocation>
</comment>
<keyword evidence="6" id="KW-0342">GTP-binding</keyword>
<evidence type="ECO:0000256" key="1">
    <source>
        <dbReference type="ARBA" id="ARBA00004496"/>
    </source>
</evidence>
<keyword evidence="4" id="KW-0547">Nucleotide-binding</keyword>
<dbReference type="EMBL" id="KV454415">
    <property type="protein sequence ID" value="ODQ63405.1"/>
    <property type="molecule type" value="Genomic_DNA"/>
</dbReference>
<dbReference type="InterPro" id="IPR020568">
    <property type="entry name" value="Ribosomal_Su5_D2-typ_SF"/>
</dbReference>
<dbReference type="Gene3D" id="3.90.1430.10">
    <property type="entry name" value="Yeast translation eEF2 (G' domain)"/>
    <property type="match status" value="1"/>
</dbReference>
<feature type="domain" description="Tr-type G" evidence="11">
    <location>
        <begin position="16"/>
        <end position="265"/>
    </location>
</feature>
<evidence type="ECO:0000313" key="12">
    <source>
        <dbReference type="EMBL" id="ODQ63405.1"/>
    </source>
</evidence>
<evidence type="ECO:0000259" key="11">
    <source>
        <dbReference type="PROSITE" id="PS51722"/>
    </source>
</evidence>